<dbReference type="CDD" id="cd11475">
    <property type="entry name" value="SLC5sbd_PutP"/>
    <property type="match status" value="1"/>
</dbReference>
<dbReference type="NCBIfam" id="TIGR00813">
    <property type="entry name" value="sss"/>
    <property type="match status" value="1"/>
</dbReference>
<dbReference type="EMBL" id="JBHLTG010000001">
    <property type="protein sequence ID" value="MFC0677405.1"/>
    <property type="molecule type" value="Genomic_DNA"/>
</dbReference>
<feature type="transmembrane region" description="Helical" evidence="14">
    <location>
        <begin position="164"/>
        <end position="185"/>
    </location>
</feature>
<evidence type="ECO:0000256" key="1">
    <source>
        <dbReference type="ARBA" id="ARBA00004651"/>
    </source>
</evidence>
<evidence type="ECO:0000256" key="5">
    <source>
        <dbReference type="ARBA" id="ARBA00022692"/>
    </source>
</evidence>
<evidence type="ECO:0000256" key="4">
    <source>
        <dbReference type="ARBA" id="ARBA00022475"/>
    </source>
</evidence>
<keyword evidence="5 14" id="KW-0812">Transmembrane</keyword>
<comment type="function">
    <text evidence="14">Catalyzes the sodium-dependent uptake of extracellular L-proline.</text>
</comment>
<dbReference type="PANTHER" id="PTHR48086">
    <property type="entry name" value="SODIUM/PROLINE SYMPORTER-RELATED"/>
    <property type="match status" value="1"/>
</dbReference>
<evidence type="ECO:0000256" key="9">
    <source>
        <dbReference type="ARBA" id="ARBA00023065"/>
    </source>
</evidence>
<dbReference type="PROSITE" id="PS00457">
    <property type="entry name" value="NA_SOLUT_SYMP_2"/>
    <property type="match status" value="1"/>
</dbReference>
<feature type="transmembrane region" description="Helical" evidence="14">
    <location>
        <begin position="192"/>
        <end position="212"/>
    </location>
</feature>
<dbReference type="InterPro" id="IPR018212">
    <property type="entry name" value="Na/solute_symporter_CS"/>
</dbReference>
<dbReference type="InterPro" id="IPR050277">
    <property type="entry name" value="Sodium:Solute_Symporter"/>
</dbReference>
<proteinExistence type="inferred from homology"/>
<feature type="transmembrane region" description="Helical" evidence="14">
    <location>
        <begin position="327"/>
        <end position="352"/>
    </location>
</feature>
<dbReference type="RefSeq" id="WP_386665844.1">
    <property type="nucleotide sequence ID" value="NZ_JBHLTG010000001.1"/>
</dbReference>
<feature type="transmembrane region" description="Helical" evidence="14">
    <location>
        <begin position="66"/>
        <end position="88"/>
    </location>
</feature>
<accession>A0ABV6RK90</accession>
<comment type="subcellular location">
    <subcellularLocation>
        <location evidence="14">Cell inner membrane</location>
        <topology evidence="14">Multi-pass membrane protein</topology>
    </subcellularLocation>
    <subcellularLocation>
        <location evidence="1">Cell membrane</location>
        <topology evidence="1">Multi-pass membrane protein</topology>
    </subcellularLocation>
</comment>
<dbReference type="PROSITE" id="PS50283">
    <property type="entry name" value="NA_SOLUT_SYMP_3"/>
    <property type="match status" value="1"/>
</dbReference>
<evidence type="ECO:0000256" key="6">
    <source>
        <dbReference type="ARBA" id="ARBA00022847"/>
    </source>
</evidence>
<evidence type="ECO:0000256" key="2">
    <source>
        <dbReference type="ARBA" id="ARBA00006434"/>
    </source>
</evidence>
<dbReference type="InterPro" id="IPR011851">
    <property type="entry name" value="Na/Pro_symporter"/>
</dbReference>
<organism evidence="15 16">
    <name type="scientific">Lysobacter korlensis</name>
    <dbReference type="NCBI Taxonomy" id="553636"/>
    <lineage>
        <taxon>Bacteria</taxon>
        <taxon>Pseudomonadati</taxon>
        <taxon>Pseudomonadota</taxon>
        <taxon>Gammaproteobacteria</taxon>
        <taxon>Lysobacterales</taxon>
        <taxon>Lysobacteraceae</taxon>
        <taxon>Lysobacter</taxon>
    </lineage>
</organism>
<evidence type="ECO:0000256" key="3">
    <source>
        <dbReference type="ARBA" id="ARBA00022448"/>
    </source>
</evidence>
<protein>
    <recommendedName>
        <fullName evidence="14">Sodium/proline symporter</fullName>
    </recommendedName>
    <alternativeName>
        <fullName evidence="14">Proline permease</fullName>
    </alternativeName>
</protein>
<evidence type="ECO:0000256" key="11">
    <source>
        <dbReference type="ARBA" id="ARBA00023201"/>
    </source>
</evidence>
<reference evidence="15 16" key="1">
    <citation type="submission" date="2024-09" db="EMBL/GenBank/DDBJ databases">
        <authorList>
            <person name="Sun Q."/>
            <person name="Mori K."/>
        </authorList>
    </citation>
    <scope>NUCLEOTIDE SEQUENCE [LARGE SCALE GENOMIC DNA]</scope>
    <source>
        <strain evidence="15 16">KCTC 23076</strain>
    </source>
</reference>
<dbReference type="Gene3D" id="1.20.1730.10">
    <property type="entry name" value="Sodium/glucose cotransporter"/>
    <property type="match status" value="1"/>
</dbReference>
<dbReference type="Proteomes" id="UP001589896">
    <property type="component" value="Unassembled WGS sequence"/>
</dbReference>
<feature type="transmembrane region" description="Helical" evidence="14">
    <location>
        <begin position="232"/>
        <end position="251"/>
    </location>
</feature>
<evidence type="ECO:0000256" key="14">
    <source>
        <dbReference type="RuleBase" id="RU366012"/>
    </source>
</evidence>
<dbReference type="PANTHER" id="PTHR48086:SF3">
    <property type="entry name" value="SODIUM_PROLINE SYMPORTER"/>
    <property type="match status" value="1"/>
</dbReference>
<comment type="catalytic activity">
    <reaction evidence="12">
        <text>L-proline(in) + Na(+)(in) = L-proline(out) + Na(+)(out)</text>
        <dbReference type="Rhea" id="RHEA:28967"/>
        <dbReference type="ChEBI" id="CHEBI:29101"/>
        <dbReference type="ChEBI" id="CHEBI:60039"/>
    </reaction>
</comment>
<evidence type="ECO:0000313" key="15">
    <source>
        <dbReference type="EMBL" id="MFC0677405.1"/>
    </source>
</evidence>
<dbReference type="NCBIfam" id="TIGR02121">
    <property type="entry name" value="Na_Pro_sym"/>
    <property type="match status" value="1"/>
</dbReference>
<keyword evidence="11 14" id="KW-0739">Sodium transport</keyword>
<keyword evidence="16" id="KW-1185">Reference proteome</keyword>
<keyword evidence="6 14" id="KW-0769">Symport</keyword>
<feature type="transmembrane region" description="Helical" evidence="14">
    <location>
        <begin position="452"/>
        <end position="473"/>
    </location>
</feature>
<gene>
    <name evidence="15" type="primary">putP</name>
    <name evidence="15" type="ORF">ACFFGH_06000</name>
</gene>
<evidence type="ECO:0000256" key="7">
    <source>
        <dbReference type="ARBA" id="ARBA00022989"/>
    </source>
</evidence>
<feature type="transmembrane region" description="Helical" evidence="14">
    <location>
        <begin position="373"/>
        <end position="393"/>
    </location>
</feature>
<comment type="caution">
    <text evidence="15">The sequence shown here is derived from an EMBL/GenBank/DDBJ whole genome shotgun (WGS) entry which is preliminary data.</text>
</comment>
<feature type="transmembrane region" description="Helical" evidence="14">
    <location>
        <begin position="278"/>
        <end position="300"/>
    </location>
</feature>
<evidence type="ECO:0000256" key="12">
    <source>
        <dbReference type="ARBA" id="ARBA00033708"/>
    </source>
</evidence>
<evidence type="ECO:0000256" key="8">
    <source>
        <dbReference type="ARBA" id="ARBA00023053"/>
    </source>
</evidence>
<dbReference type="PROSITE" id="PS00456">
    <property type="entry name" value="NA_SOLUT_SYMP_1"/>
    <property type="match status" value="1"/>
</dbReference>
<name>A0ABV6RK90_9GAMM</name>
<feature type="transmembrane region" description="Helical" evidence="14">
    <location>
        <begin position="7"/>
        <end position="26"/>
    </location>
</feature>
<feature type="transmembrane region" description="Helical" evidence="14">
    <location>
        <begin position="430"/>
        <end position="446"/>
    </location>
</feature>
<sequence>MTASTPLLVTFSIYLIAMVAIGFVAWRSTHSFDDYILGGRSLGGYVTALSAGASDMSGWLLMGLPGALFASGVSESWIAFGLIAGAWANWRFVAGPLRVYTERTRNALTLPDYFTHRFADERRVLRVLSALVILIFFAVYCASGVVAGARLFESVFGLSYAEAIWWGAAATILYTLIGGFLAVSWTDTVQATLMIFALVLTPIVVLVSSGGFQPSLALIGESDMARLDWFNGGALGFVGIVSLLAWGLGYFGQPHILARFMAADSVATIPKARRIGMIWMVLCLFGAIAVGFFGIAYFAAHPAAAAPVQANPERVFIVLTEQLFNPWVAGVLLSAILAAVMSTLSCQLLVCSSVLTEDLYKGFVRRNAGQRELVWVGRAMVLAIALVAIVIAQDPDSRVLALVGYAWAGFGAAFGPVVLFSLFWQRMTRNGALAGVVTGALTVILWKHTGSALYEIVPGFIVASVAIVVTSLLDREPPADVQVTHQQVRASLRETGY</sequence>
<keyword evidence="4" id="KW-1003">Cell membrane</keyword>
<keyword evidence="14" id="KW-0029">Amino-acid transport</keyword>
<keyword evidence="8 14" id="KW-0915">Sodium</keyword>
<keyword evidence="10 14" id="KW-0472">Membrane</keyword>
<dbReference type="Pfam" id="PF00474">
    <property type="entry name" value="SSF"/>
    <property type="match status" value="1"/>
</dbReference>
<dbReference type="InterPro" id="IPR001734">
    <property type="entry name" value="Na/solute_symporter"/>
</dbReference>
<keyword evidence="3 14" id="KW-0813">Transport</keyword>
<evidence type="ECO:0000313" key="16">
    <source>
        <dbReference type="Proteomes" id="UP001589896"/>
    </source>
</evidence>
<keyword evidence="14" id="KW-0997">Cell inner membrane</keyword>
<evidence type="ECO:0000256" key="13">
    <source>
        <dbReference type="RuleBase" id="RU362091"/>
    </source>
</evidence>
<keyword evidence="7 14" id="KW-1133">Transmembrane helix</keyword>
<dbReference type="InterPro" id="IPR038377">
    <property type="entry name" value="Na/Glc_symporter_sf"/>
</dbReference>
<feature type="transmembrane region" description="Helical" evidence="14">
    <location>
        <begin position="127"/>
        <end position="152"/>
    </location>
</feature>
<comment type="similarity">
    <text evidence="2 13">Belongs to the sodium:solute symporter (SSF) (TC 2.A.21) family.</text>
</comment>
<evidence type="ECO:0000256" key="10">
    <source>
        <dbReference type="ARBA" id="ARBA00023136"/>
    </source>
</evidence>
<keyword evidence="9 14" id="KW-0406">Ion transport</keyword>
<feature type="transmembrane region" description="Helical" evidence="14">
    <location>
        <begin position="399"/>
        <end position="423"/>
    </location>
</feature>